<accession>A0A0E3K069</accession>
<evidence type="ECO:0000313" key="23">
    <source>
        <dbReference type="Proteomes" id="UP000594632"/>
    </source>
</evidence>
<evidence type="ECO:0000313" key="22">
    <source>
        <dbReference type="Proteomes" id="UP000282269"/>
    </source>
</evidence>
<dbReference type="Proteomes" id="UP000267993">
    <property type="component" value="Chromosome"/>
</dbReference>
<dbReference type="KEGG" id="ssof:SULC_0862"/>
<evidence type="ECO:0000313" key="21">
    <source>
        <dbReference type="Proteomes" id="UP000278715"/>
    </source>
</evidence>
<evidence type="ECO:0000313" key="5">
    <source>
        <dbReference type="EMBL" id="AZF67686.1"/>
    </source>
</evidence>
<dbReference type="EMBL" id="CP033237">
    <property type="protein sequence ID" value="AZF72926.1"/>
    <property type="molecule type" value="Genomic_DNA"/>
</dbReference>
<evidence type="ECO:0000313" key="16">
    <source>
        <dbReference type="Proteomes" id="UP000267993"/>
    </source>
</evidence>
<dbReference type="Proteomes" id="UP000275843">
    <property type="component" value="Chromosome"/>
</dbReference>
<keyword evidence="1" id="KW-1133">Transmembrane helix</keyword>
<dbReference type="Proteomes" id="UP000033057">
    <property type="component" value="Chromosome"/>
</dbReference>
<reference evidence="13 14" key="1">
    <citation type="journal article" date="2015" name="Genome Announc.">
        <title>Complete Genome Sequence of Sulfolobus solfataricus Strain 98/2 and Evolved Derivatives.</title>
        <authorList>
            <person name="McCarthy S."/>
            <person name="Gradnigo J."/>
            <person name="Johnson T."/>
            <person name="Payne S."/>
            <person name="Lipzen A."/>
            <person name="Martin J."/>
            <person name="Schackwitz W."/>
            <person name="Moriyama E."/>
            <person name="Blum P."/>
        </authorList>
    </citation>
    <scope>NUCLEOTIDE SEQUENCE [LARGE SCALE GENOMIC DNA]</scope>
    <source>
        <strain evidence="13">98/2 SULC</strain>
        <strain evidence="2">SARC-B</strain>
        <strain evidence="3">SARC-C</strain>
        <strain evidence="4 15">SULA</strain>
        <strain evidence="14">SULB</strain>
    </source>
</reference>
<protein>
    <submittedName>
        <fullName evidence="4">Uncharacterized protein</fullName>
    </submittedName>
</protein>
<evidence type="ECO:0000313" key="3">
    <source>
        <dbReference type="EMBL" id="AKA75918.1"/>
    </source>
</evidence>
<dbReference type="Proteomes" id="UP000033085">
    <property type="component" value="Chromosome"/>
</dbReference>
<feature type="transmembrane region" description="Helical" evidence="1">
    <location>
        <begin position="157"/>
        <end position="175"/>
    </location>
</feature>
<dbReference type="EMBL" id="CP011057">
    <property type="protein sequence ID" value="AKA78610.1"/>
    <property type="molecule type" value="Genomic_DNA"/>
</dbReference>
<dbReference type="PATRIC" id="fig|2287.6.peg.913"/>
<dbReference type="KEGG" id="ssol:SULB_0863"/>
<evidence type="ECO:0000313" key="11">
    <source>
        <dbReference type="EMBL" id="AZF83402.1"/>
    </source>
</evidence>
<keyword evidence="1" id="KW-0812">Transmembrane</keyword>
<dbReference type="Proteomes" id="UP000033106">
    <property type="component" value="Chromosome"/>
</dbReference>
<reference evidence="12 23" key="4">
    <citation type="journal article" date="2020" name="Nat. Commun.">
        <title>The structures of two archaeal type IV pili illuminate evolutionary relationships.</title>
        <authorList>
            <person name="Wang F."/>
            <person name="Baquero D.P."/>
            <person name="Su Z."/>
            <person name="Beltran L.C."/>
            <person name="Prangishvili D."/>
            <person name="Krupovic M."/>
            <person name="Egelman E.H."/>
        </authorList>
    </citation>
    <scope>NUCLEOTIDE SEQUENCE [LARGE SCALE GENOMIC DNA]</scope>
    <source>
        <strain evidence="12 23">POZ149</strain>
    </source>
</reference>
<dbReference type="EMBL" id="CP011056">
    <property type="protein sequence ID" value="AKA75918.1"/>
    <property type="molecule type" value="Genomic_DNA"/>
</dbReference>
<feature type="transmembrane region" description="Helical" evidence="1">
    <location>
        <begin position="129"/>
        <end position="150"/>
    </location>
</feature>
<reference evidence="16 17" key="2">
    <citation type="journal article" date="2018" name="Proc. Natl. Acad. Sci. U.S.A.">
        <title>Nonmutational mechanism of inheritance in the Archaeon Sulfolobus solfataricus.</title>
        <authorList>
            <person name="Payne S."/>
            <person name="McCarthy S."/>
            <person name="Johnson T."/>
            <person name="North E."/>
            <person name="Blum P."/>
        </authorList>
    </citation>
    <scope>NUCLEOTIDE SEQUENCE [LARGE SCALE GENOMIC DNA]</scope>
    <source>
        <strain evidence="6 16">SARC-H</strain>
        <strain evidence="7 20">SARC-I</strain>
        <strain evidence="9 21">SARC-N</strain>
        <strain evidence="10 22">SARC-O</strain>
        <strain evidence="11 17">SUL120</strain>
        <strain evidence="5 18">SULG</strain>
        <strain evidence="8 19">SULM</strain>
    </source>
</reference>
<dbReference type="Proteomes" id="UP000282269">
    <property type="component" value="Chromosome"/>
</dbReference>
<feature type="transmembrane region" description="Helical" evidence="1">
    <location>
        <begin position="50"/>
        <end position="68"/>
    </location>
</feature>
<dbReference type="EMBL" id="CP050869">
    <property type="protein sequence ID" value="QPG50197.1"/>
    <property type="molecule type" value="Genomic_DNA"/>
</dbReference>
<dbReference type="EMBL" id="CP033241">
    <property type="protein sequence ID" value="AZF83402.1"/>
    <property type="molecule type" value="Genomic_DNA"/>
</dbReference>
<dbReference type="Proteomes" id="UP000278715">
    <property type="component" value="Chromosome"/>
</dbReference>
<evidence type="ECO:0000313" key="4">
    <source>
        <dbReference type="EMBL" id="AKA78610.1"/>
    </source>
</evidence>
<dbReference type="EMBL" id="CP011055">
    <property type="protein sequence ID" value="AKA73218.1"/>
    <property type="molecule type" value="Genomic_DNA"/>
</dbReference>
<dbReference type="RefSeq" id="WP_009989100.1">
    <property type="nucleotide sequence ID" value="NZ_CP011055.2"/>
</dbReference>
<evidence type="ECO:0000313" key="8">
    <source>
        <dbReference type="EMBL" id="AZF75550.1"/>
    </source>
</evidence>
<feature type="transmembrane region" description="Helical" evidence="1">
    <location>
        <begin position="17"/>
        <end position="38"/>
    </location>
</feature>
<dbReference type="EMBL" id="CP033240">
    <property type="protein sequence ID" value="AZF80763.1"/>
    <property type="molecule type" value="Genomic_DNA"/>
</dbReference>
<dbReference type="EMBL" id="CP033235">
    <property type="protein sequence ID" value="AZF67686.1"/>
    <property type="molecule type" value="Genomic_DNA"/>
</dbReference>
<evidence type="ECO:0000313" key="13">
    <source>
        <dbReference type="Proteomes" id="UP000033057"/>
    </source>
</evidence>
<evidence type="ECO:0000313" key="19">
    <source>
        <dbReference type="Proteomes" id="UP000273443"/>
    </source>
</evidence>
<dbReference type="GeneID" id="7808556"/>
<evidence type="ECO:0000313" key="12">
    <source>
        <dbReference type="EMBL" id="QPG50197.1"/>
    </source>
</evidence>
<dbReference type="EMBL" id="CP033236">
    <property type="protein sequence ID" value="AZF70306.1"/>
    <property type="molecule type" value="Genomic_DNA"/>
</dbReference>
<evidence type="ECO:0000313" key="6">
    <source>
        <dbReference type="EMBL" id="AZF70306.1"/>
    </source>
</evidence>
<evidence type="ECO:0000313" key="7">
    <source>
        <dbReference type="EMBL" id="AZF72926.1"/>
    </source>
</evidence>
<dbReference type="Proteomes" id="UP000273194">
    <property type="component" value="Chromosome"/>
</dbReference>
<evidence type="ECO:0000313" key="15">
    <source>
        <dbReference type="Proteomes" id="UP000033106"/>
    </source>
</evidence>
<evidence type="ECO:0000313" key="18">
    <source>
        <dbReference type="Proteomes" id="UP000273194"/>
    </source>
</evidence>
<dbReference type="EMBL" id="CP033239">
    <property type="protein sequence ID" value="AZF78158.1"/>
    <property type="molecule type" value="Genomic_DNA"/>
</dbReference>
<dbReference type="KEGG" id="ssoa:SULA_0861"/>
<feature type="transmembrane region" description="Helical" evidence="1">
    <location>
        <begin position="96"/>
        <end position="123"/>
    </location>
</feature>
<proteinExistence type="predicted"/>
<dbReference type="Proteomes" id="UP000269431">
    <property type="component" value="Chromosome"/>
</dbReference>
<evidence type="ECO:0000313" key="17">
    <source>
        <dbReference type="Proteomes" id="UP000269431"/>
    </source>
</evidence>
<evidence type="ECO:0000313" key="14">
    <source>
        <dbReference type="Proteomes" id="UP000033085"/>
    </source>
</evidence>
<dbReference type="Proteomes" id="UP000594632">
    <property type="component" value="Chromosome"/>
</dbReference>
<evidence type="ECO:0000313" key="2">
    <source>
        <dbReference type="EMBL" id="AKA73218.1"/>
    </source>
</evidence>
<dbReference type="EMBL" id="CP033238">
    <property type="protein sequence ID" value="AZF75550.1"/>
    <property type="molecule type" value="Genomic_DNA"/>
</dbReference>
<dbReference type="AlphaFoldDB" id="A0A0E3K069"/>
<keyword evidence="1" id="KW-0472">Membrane</keyword>
<reference evidence="4" key="3">
    <citation type="submission" date="2018-10" db="EMBL/GenBank/DDBJ databases">
        <authorList>
            <person name="McCarthy S."/>
            <person name="Gradnigo J."/>
            <person name="Johnson T."/>
            <person name="Payne S."/>
            <person name="Lipzen A."/>
            <person name="Schackwitz W."/>
            <person name="Martin J."/>
            <person name="Moriyama E."/>
            <person name="Blum P."/>
        </authorList>
    </citation>
    <scope>NUCLEOTIDE SEQUENCE</scope>
    <source>
        <strain evidence="2">SARC-B</strain>
        <strain evidence="3">SARC-C</strain>
        <strain evidence="4">SULA</strain>
    </source>
</reference>
<evidence type="ECO:0000313" key="20">
    <source>
        <dbReference type="Proteomes" id="UP000275843"/>
    </source>
</evidence>
<name>A0A0E3K069_SACSO</name>
<dbReference type="Proteomes" id="UP000273443">
    <property type="component" value="Chromosome"/>
</dbReference>
<organism evidence="4 15">
    <name type="scientific">Saccharolobus solfataricus</name>
    <name type="common">Sulfolobus solfataricus</name>
    <dbReference type="NCBI Taxonomy" id="2287"/>
    <lineage>
        <taxon>Archaea</taxon>
        <taxon>Thermoproteota</taxon>
        <taxon>Thermoprotei</taxon>
        <taxon>Sulfolobales</taxon>
        <taxon>Sulfolobaceae</taxon>
        <taxon>Saccharolobus</taxon>
    </lineage>
</organism>
<gene>
    <name evidence="12" type="ORF">HFC64_10680</name>
    <name evidence="4" type="ORF">SULA_0861</name>
    <name evidence="2" type="ORF">SULB_0863</name>
    <name evidence="3" type="ORF">SULC_0862</name>
    <name evidence="5" type="ORF">SULG_04200</name>
    <name evidence="6" type="ORF">SULH_04200</name>
    <name evidence="7" type="ORF">SULI_04200</name>
    <name evidence="8" type="ORF">SULM_04200</name>
    <name evidence="9" type="ORF">SULN_04200</name>
    <name evidence="10" type="ORF">SULO_04210</name>
    <name evidence="11" type="ORF">SULZ_04445</name>
</gene>
<dbReference type="OMA" id="LTWIPEY"/>
<evidence type="ECO:0000313" key="9">
    <source>
        <dbReference type="EMBL" id="AZF78158.1"/>
    </source>
</evidence>
<sequence length="205" mass="23369">MGVVSFLIKHRYGEYGLLSYIDLELALSVSIVASFNFFHPQTRNASVDQLLFNIITFTIGIILSTLVIRNICLGMGQDLYDGTIISFLQMRNRRAIFLLSYFIDVLLIGGLFLLIAELVFLLSSFTPPITWISIFISEYLLLCNSSYLIAILIKRPFRSFFISISLIFLVLGIEITGNMIIFNYLLPLDLILGHLAYYAFRKVQI</sequence>
<evidence type="ECO:0000313" key="10">
    <source>
        <dbReference type="EMBL" id="AZF80763.1"/>
    </source>
</evidence>
<evidence type="ECO:0000256" key="1">
    <source>
        <dbReference type="SAM" id="Phobius"/>
    </source>
</evidence>